<dbReference type="SFLD" id="SFLDG00358">
    <property type="entry name" value="Main_(cytGST)"/>
    <property type="match status" value="1"/>
</dbReference>
<dbReference type="InterPro" id="IPR004045">
    <property type="entry name" value="Glutathione_S-Trfase_N"/>
</dbReference>
<feature type="non-terminal residue" evidence="4">
    <location>
        <position position="1"/>
    </location>
</feature>
<dbReference type="Pfam" id="PF13409">
    <property type="entry name" value="GST_N_2"/>
    <property type="match status" value="1"/>
</dbReference>
<dbReference type="PROSITE" id="PS50405">
    <property type="entry name" value="GST_CTER"/>
    <property type="match status" value="1"/>
</dbReference>
<evidence type="ECO:0000259" key="3">
    <source>
        <dbReference type="PROSITE" id="PS50405"/>
    </source>
</evidence>
<dbReference type="SUPFAM" id="SSF52833">
    <property type="entry name" value="Thioredoxin-like"/>
    <property type="match status" value="1"/>
</dbReference>
<feature type="domain" description="GST C-terminal" evidence="3">
    <location>
        <begin position="129"/>
        <end position="271"/>
    </location>
</feature>
<evidence type="ECO:0000256" key="1">
    <source>
        <dbReference type="ARBA" id="ARBA00007409"/>
    </source>
</evidence>
<comment type="caution">
    <text evidence="4">The sequence shown here is derived from an EMBL/GenBank/DDBJ whole genome shotgun (WGS) entry which is preliminary data.</text>
</comment>
<dbReference type="PANTHER" id="PTHR44051">
    <property type="entry name" value="GLUTATHIONE S-TRANSFERASE-RELATED"/>
    <property type="match status" value="1"/>
</dbReference>
<dbReference type="InterPro" id="IPR004046">
    <property type="entry name" value="GST_C"/>
</dbReference>
<proteinExistence type="inferred from homology"/>
<dbReference type="EMBL" id="JABCIY010000104">
    <property type="protein sequence ID" value="KAF7192841.1"/>
    <property type="molecule type" value="Genomic_DNA"/>
</dbReference>
<dbReference type="Pfam" id="PF00043">
    <property type="entry name" value="GST_C"/>
    <property type="match status" value="1"/>
</dbReference>
<organism evidence="4 5">
    <name type="scientific">Pseudocercospora fuligena</name>
    <dbReference type="NCBI Taxonomy" id="685502"/>
    <lineage>
        <taxon>Eukaryota</taxon>
        <taxon>Fungi</taxon>
        <taxon>Dikarya</taxon>
        <taxon>Ascomycota</taxon>
        <taxon>Pezizomycotina</taxon>
        <taxon>Dothideomycetes</taxon>
        <taxon>Dothideomycetidae</taxon>
        <taxon>Mycosphaerellales</taxon>
        <taxon>Mycosphaerellaceae</taxon>
        <taxon>Pseudocercospora</taxon>
    </lineage>
</organism>
<dbReference type="InterPro" id="IPR040079">
    <property type="entry name" value="Glutathione_S-Trfase"/>
</dbReference>
<sequence>LPYSHSYLESTPACLPQTSLSTPDKRVSFGAVLLEYPLTFCSYRLLVNGIKISITLEELGIPYTVRKVDVANNEQKSEWFQDINPNMRIPAITDTFSDGKEIRVFESGSIMQYLVGRYDTEHKISYPSGSREWIETNNWLFFMNAGVGPMQGQANHFFRYAGEQIPYAIERYQTETKRLYGVLDKHLRDTGLPYLVGDKCTIADIAHWGWVALARWSLGGEDYPKSPLDEFPALKAWEERMLERPGVQKGRQVPDKHQREMLMDPEAMRAFEERGKAFYRKMEEEKRAKEASDLEEGKAA</sequence>
<dbReference type="Gene3D" id="3.40.30.10">
    <property type="entry name" value="Glutaredoxin"/>
    <property type="match status" value="1"/>
</dbReference>
<dbReference type="Gene3D" id="1.20.1050.10">
    <property type="match status" value="1"/>
</dbReference>
<name>A0A8H6RHZ4_9PEZI</name>
<comment type="similarity">
    <text evidence="1">Belongs to the GST superfamily.</text>
</comment>
<keyword evidence="4" id="KW-0808">Transferase</keyword>
<keyword evidence="5" id="KW-1185">Reference proteome</keyword>
<dbReference type="Proteomes" id="UP000660729">
    <property type="component" value="Unassembled WGS sequence"/>
</dbReference>
<feature type="domain" description="GST N-terminal" evidence="2">
    <location>
        <begin position="36"/>
        <end position="122"/>
    </location>
</feature>
<dbReference type="OrthoDB" id="422574at2759"/>
<dbReference type="SFLD" id="SFLDG01151">
    <property type="entry name" value="Main.2:_Nu-like"/>
    <property type="match status" value="1"/>
</dbReference>
<accession>A0A8H6RHZ4</accession>
<dbReference type="PANTHER" id="PTHR44051:SF8">
    <property type="entry name" value="GLUTATHIONE S-TRANSFERASE GSTA"/>
    <property type="match status" value="1"/>
</dbReference>
<dbReference type="SUPFAM" id="SSF47616">
    <property type="entry name" value="GST C-terminal domain-like"/>
    <property type="match status" value="1"/>
</dbReference>
<dbReference type="SFLD" id="SFLDS00019">
    <property type="entry name" value="Glutathione_Transferase_(cytos"/>
    <property type="match status" value="1"/>
</dbReference>
<dbReference type="InterPro" id="IPR036282">
    <property type="entry name" value="Glutathione-S-Trfase_C_sf"/>
</dbReference>
<gene>
    <name evidence="4" type="ORF">HII31_05824</name>
</gene>
<evidence type="ECO:0000259" key="2">
    <source>
        <dbReference type="PROSITE" id="PS50404"/>
    </source>
</evidence>
<dbReference type="InterPro" id="IPR036249">
    <property type="entry name" value="Thioredoxin-like_sf"/>
</dbReference>
<dbReference type="GO" id="GO:0016740">
    <property type="term" value="F:transferase activity"/>
    <property type="evidence" value="ECO:0007669"/>
    <property type="project" value="UniProtKB-KW"/>
</dbReference>
<dbReference type="InterPro" id="IPR010987">
    <property type="entry name" value="Glutathione-S-Trfase_C-like"/>
</dbReference>
<protein>
    <submittedName>
        <fullName evidence="4">Glutathione S-transferase-like protein tpcF</fullName>
    </submittedName>
</protein>
<evidence type="ECO:0000313" key="4">
    <source>
        <dbReference type="EMBL" id="KAF7192841.1"/>
    </source>
</evidence>
<dbReference type="CDD" id="cd03048">
    <property type="entry name" value="GST_N_Ure2p_like"/>
    <property type="match status" value="1"/>
</dbReference>
<evidence type="ECO:0000313" key="5">
    <source>
        <dbReference type="Proteomes" id="UP000660729"/>
    </source>
</evidence>
<dbReference type="AlphaFoldDB" id="A0A8H6RHZ4"/>
<reference evidence="4" key="1">
    <citation type="submission" date="2020-04" db="EMBL/GenBank/DDBJ databases">
        <title>Draft genome resource of the tomato pathogen Pseudocercospora fuligena.</title>
        <authorList>
            <person name="Zaccaron A."/>
        </authorList>
    </citation>
    <scope>NUCLEOTIDE SEQUENCE</scope>
    <source>
        <strain evidence="4">PF001</strain>
    </source>
</reference>
<dbReference type="PROSITE" id="PS50404">
    <property type="entry name" value="GST_NTER"/>
    <property type="match status" value="1"/>
</dbReference>